<sequence length="366" mass="38058">MGVPGWFARERADGDRFADLVDGDAVPEADEFARELALVGDLRELGSAGAPDAETRQRIREEIAGRLAEAEAPPKRRGHTVANLAAAAVALFLALGGLTLLLSKDALPGDPLYGIKRAGESAALGLTFDEKDKANKHLEFATNRVGELDELTRQASTTEAYFTGLADFESELRAGVSRLTAVVTDEGGQTRLTELRTWARQQSDRLGLQIERAPAEARDKFTAARTLLEKVQARTTDLGSRLVCYTITTGSSDELGAVPAAGDCVRDPGSPDAVVPPSTVPGPSSAPAGSPTPTRTPTAVPPSSGVDTDGPTGPLTPPTGGTPPPVPTPPTTKPNPPLPVPTTVTPPPPLLSIPPLIPGLPPIVIG</sequence>
<keyword evidence="2" id="KW-0812">Transmembrane</keyword>
<evidence type="ECO:0000256" key="1">
    <source>
        <dbReference type="SAM" id="MobiDB-lite"/>
    </source>
</evidence>
<evidence type="ECO:0000313" key="4">
    <source>
        <dbReference type="EMBL" id="KZB81884.1"/>
    </source>
</evidence>
<dbReference type="AlphaFoldDB" id="A0A154MB47"/>
<dbReference type="EMBL" id="LQCI01000034">
    <property type="protein sequence ID" value="KZB81884.1"/>
    <property type="molecule type" value="Genomic_DNA"/>
</dbReference>
<evidence type="ECO:0000313" key="5">
    <source>
        <dbReference type="Proteomes" id="UP000076321"/>
    </source>
</evidence>
<evidence type="ECO:0000259" key="3">
    <source>
        <dbReference type="Pfam" id="PF18915"/>
    </source>
</evidence>
<evidence type="ECO:0000256" key="2">
    <source>
        <dbReference type="SAM" id="Phobius"/>
    </source>
</evidence>
<organism evidence="4 5">
    <name type="scientific">Amycolatopsis regifaucium</name>
    <dbReference type="NCBI Taxonomy" id="546365"/>
    <lineage>
        <taxon>Bacteria</taxon>
        <taxon>Bacillati</taxon>
        <taxon>Actinomycetota</taxon>
        <taxon>Actinomycetes</taxon>
        <taxon>Pseudonocardiales</taxon>
        <taxon>Pseudonocardiaceae</taxon>
        <taxon>Amycolatopsis</taxon>
    </lineage>
</organism>
<keyword evidence="2" id="KW-0472">Membrane</keyword>
<dbReference type="OrthoDB" id="3402808at2"/>
<gene>
    <name evidence="4" type="ORF">AVL48_07940</name>
</gene>
<dbReference type="Proteomes" id="UP000076321">
    <property type="component" value="Unassembled WGS sequence"/>
</dbReference>
<proteinExistence type="predicted"/>
<feature type="compositionally biased region" description="Low complexity" evidence="1">
    <location>
        <begin position="273"/>
        <end position="304"/>
    </location>
</feature>
<keyword evidence="2" id="KW-1133">Transmembrane helix</keyword>
<feature type="region of interest" description="Disordered" evidence="1">
    <location>
        <begin position="252"/>
        <end position="366"/>
    </location>
</feature>
<name>A0A154MB47_9PSEU</name>
<feature type="compositionally biased region" description="Pro residues" evidence="1">
    <location>
        <begin position="314"/>
        <end position="366"/>
    </location>
</feature>
<feature type="transmembrane region" description="Helical" evidence="2">
    <location>
        <begin position="81"/>
        <end position="102"/>
    </location>
</feature>
<dbReference type="Pfam" id="PF18915">
    <property type="entry name" value="DUF5667"/>
    <property type="match status" value="1"/>
</dbReference>
<feature type="domain" description="DUF5667" evidence="3">
    <location>
        <begin position="106"/>
        <end position="174"/>
    </location>
</feature>
<accession>A0A154MB47</accession>
<dbReference type="RefSeq" id="WP_061980132.1">
    <property type="nucleotide sequence ID" value="NZ_FOPQ01000001.1"/>
</dbReference>
<protein>
    <recommendedName>
        <fullName evidence="3">DUF5667 domain-containing protein</fullName>
    </recommendedName>
</protein>
<dbReference type="PRINTS" id="PR01217">
    <property type="entry name" value="PRICHEXTENSN"/>
</dbReference>
<dbReference type="InterPro" id="IPR043725">
    <property type="entry name" value="DUF5667"/>
</dbReference>
<comment type="caution">
    <text evidence="4">The sequence shown here is derived from an EMBL/GenBank/DDBJ whole genome shotgun (WGS) entry which is preliminary data.</text>
</comment>
<reference evidence="4 5" key="1">
    <citation type="submission" date="2015-12" db="EMBL/GenBank/DDBJ databases">
        <title>Amycolatopsis regifaucium genome sequencing and assembly.</title>
        <authorList>
            <person name="Mayilraj S."/>
        </authorList>
    </citation>
    <scope>NUCLEOTIDE SEQUENCE [LARGE SCALE GENOMIC DNA]</scope>
    <source>
        <strain evidence="4 5">GY080</strain>
    </source>
</reference>